<evidence type="ECO:0000256" key="1">
    <source>
        <dbReference type="SAM" id="MobiDB-lite"/>
    </source>
</evidence>
<feature type="compositionally biased region" description="Basic and acidic residues" evidence="1">
    <location>
        <begin position="53"/>
        <end position="67"/>
    </location>
</feature>
<comment type="caution">
    <text evidence="2">The sequence shown here is derived from an EMBL/GenBank/DDBJ whole genome shotgun (WGS) entry which is preliminary data.</text>
</comment>
<gene>
    <name evidence="2" type="ORF">Naga_100035g5</name>
</gene>
<feature type="region of interest" description="Disordered" evidence="1">
    <location>
        <begin position="458"/>
        <end position="509"/>
    </location>
</feature>
<evidence type="ECO:0000313" key="2">
    <source>
        <dbReference type="EMBL" id="EWM29915.1"/>
    </source>
</evidence>
<feature type="compositionally biased region" description="Basic residues" evidence="1">
    <location>
        <begin position="664"/>
        <end position="673"/>
    </location>
</feature>
<reference evidence="2 3" key="1">
    <citation type="journal article" date="2014" name="Mol. Plant">
        <title>Chromosome Scale Genome Assembly and Transcriptome Profiling of Nannochloropsis gaditana in Nitrogen Depletion.</title>
        <authorList>
            <person name="Corteggiani Carpinelli E."/>
            <person name="Telatin A."/>
            <person name="Vitulo N."/>
            <person name="Forcato C."/>
            <person name="D'Angelo M."/>
            <person name="Schiavon R."/>
            <person name="Vezzi A."/>
            <person name="Giacometti G.M."/>
            <person name="Morosinotto T."/>
            <person name="Valle G."/>
        </authorList>
    </citation>
    <scope>NUCLEOTIDE SEQUENCE [LARGE SCALE GENOMIC DNA]</scope>
    <source>
        <strain evidence="2 3">B-31</strain>
    </source>
</reference>
<dbReference type="OrthoDB" id="10288933at2759"/>
<keyword evidence="3" id="KW-1185">Reference proteome</keyword>
<accession>W7TRN7</accession>
<name>W7TRN7_9STRA</name>
<dbReference type="AlphaFoldDB" id="W7TRN7"/>
<dbReference type="EMBL" id="AZIL01000114">
    <property type="protein sequence ID" value="EWM29915.1"/>
    <property type="molecule type" value="Genomic_DNA"/>
</dbReference>
<feature type="compositionally biased region" description="Basic and acidic residues" evidence="1">
    <location>
        <begin position="638"/>
        <end position="652"/>
    </location>
</feature>
<sequence>MLLDILFSTWFTHKFWGTLRHILKKMRISFTALTAIALAWATDAQQAGVQGRSSREQTSRDGFKPIDDGGRRLDAFDDRMAGYEAKGKYWEQWAIDHGYAPGPDSKYGKKHETQQALNDRLPETLSSEERWVPMAANGAQEVFGGASAKEFDTVVDMAFYEKKARDLEAWARQEGRLPSFTHKQQQKQEIETPEEEDRVRDVPRHLADATPPAQEALTSYYKALGEWQKAYWEAYAKQWVNIGERQGFVPSEKSNRRAATDGDDDDSVDVPRRLGEEGSGDAFDERMEEYKASAAYLAALGEWEKNYWTAYGDGWAHWAQDRGFAPSPNSNRYAQVQEDDKSLKDQGFLNRFDAMVEQESAYWREQSESRKEKGEARGQAWLDWAVQRGYMPPPEGPGEPRGGSDAVAPKTKGGKGEYQGSRRLDAFDDRMARYEAIGQFEAEYWKKRGKSWEQWAIDQGYAPGPDSKYRKPAEEDLAWQQQQQQQQKQQQPTMAANEEGQPMPVGGLDDKAEAIRGDFYKADGRNWAEWLRARTFGEGSAEEYAPTQGYEGKAGAAHSSAYKIGTDVGADGAILLNQDIDRAVEDVYKHQTWMGRSTARVVNGMEKGAEHAYAAGERIVSRAENRVEDAVEAYDATVDDRPIGEKTVKVPAEEPVEQPAQAPKQRHMRGAGK</sequence>
<dbReference type="Proteomes" id="UP000019335">
    <property type="component" value="Chromosome 2"/>
</dbReference>
<feature type="region of interest" description="Disordered" evidence="1">
    <location>
        <begin position="251"/>
        <end position="281"/>
    </location>
</feature>
<protein>
    <submittedName>
        <fullName evidence="2">Uncharacterized protein</fullName>
    </submittedName>
</protein>
<proteinExistence type="predicted"/>
<feature type="region of interest" description="Disordered" evidence="1">
    <location>
        <begin position="180"/>
        <end position="199"/>
    </location>
</feature>
<feature type="region of interest" description="Disordered" evidence="1">
    <location>
        <begin position="388"/>
        <end position="422"/>
    </location>
</feature>
<feature type="region of interest" description="Disordered" evidence="1">
    <location>
        <begin position="638"/>
        <end position="673"/>
    </location>
</feature>
<feature type="compositionally biased region" description="Low complexity" evidence="1">
    <location>
        <begin position="480"/>
        <end position="491"/>
    </location>
</feature>
<evidence type="ECO:0000313" key="3">
    <source>
        <dbReference type="Proteomes" id="UP000019335"/>
    </source>
</evidence>
<feature type="region of interest" description="Disordered" evidence="1">
    <location>
        <begin position="47"/>
        <end position="67"/>
    </location>
</feature>
<organism evidence="2 3">
    <name type="scientific">Nannochloropsis gaditana</name>
    <dbReference type="NCBI Taxonomy" id="72520"/>
    <lineage>
        <taxon>Eukaryota</taxon>
        <taxon>Sar</taxon>
        <taxon>Stramenopiles</taxon>
        <taxon>Ochrophyta</taxon>
        <taxon>Eustigmatophyceae</taxon>
        <taxon>Eustigmatales</taxon>
        <taxon>Monodopsidaceae</taxon>
        <taxon>Nannochloropsis</taxon>
    </lineage>
</organism>